<dbReference type="OrthoDB" id="4251012at2759"/>
<keyword evidence="9" id="KW-0511">Multifunctional enzyme</keyword>
<gene>
    <name evidence="19" type="ORF">CB0940_02991</name>
    <name evidence="20" type="ORF">RHO25_004773</name>
</gene>
<dbReference type="Pfam" id="PF01648">
    <property type="entry name" value="ACPS"/>
    <property type="match status" value="1"/>
</dbReference>
<dbReference type="Pfam" id="PF18325">
    <property type="entry name" value="Fas_alpha_ACP"/>
    <property type="match status" value="1"/>
</dbReference>
<feature type="binding site" evidence="15">
    <location>
        <position position="1680"/>
    </location>
    <ligand>
        <name>Mg(2+)</name>
        <dbReference type="ChEBI" id="CHEBI:18420"/>
    </ligand>
</feature>
<accession>A0A2G5I444</accession>
<dbReference type="PANTHER" id="PTHR10982:SF21">
    <property type="entry name" value="FATTY ACID SYNTHASE SUBUNIT BETA"/>
    <property type="match status" value="1"/>
</dbReference>
<keyword evidence="7" id="KW-0521">NADP</keyword>
<sequence length="1804" mass="195602">MTGDSPDERAVAHELIVELLAHQFAFPVQWIETQKNLLAQEGGVDRLIELGPSSTLLSMAKKSLLSITSDGDRPIDQPLDLYSASQNLAEACYQYESQAEAATVMIQAESTPPSSTASVPAEPQATLARPAEPGVIAESPLNPEDIVRIHVARKLKKPINQISPLLSIKELCNGKSTLQNEIVGDMYTEFGILPDRPEDVALRDLTSAADDGTVVQLGRVSLMLVGKLVSSRMPAGFNVDVIRKQLLNKWGLGASIQSGILLYALLAEPESRLTSAQVAEQYWDEAALRYAEFQGLSLRVSTSKKSDDATNAPTVDAATLAAVNQSQTRLAQKQLEALAEYLQIDLSNTKVDELAREQIAELQQKLDAVTAEFSDDFLAGISPTFDARQTRRYNSWWNCARRDLLDVFRGDVFANKLATDDLGQAIYLRLMANRSDHNLAKQACTLDAIMRHKAHADLEHEFILFADRLLDALSSGAQSAPRALPVLRPRAPRTLVTARGDIVATTVARSELQVPTAYADFLRNPALSVSSAKGPGIAVKQLSHGRWLANDDVTERLLDLFANSLTDGIPFGGKNVLITGASPNSIGAEVARILLQGGAHVIVTTSRAVSQSATYFKTMYRECGAKNSELRVVQFNGASAKDCERLIDYVYSDSGLHLDLDAILPFAATAEAGVEAGEVTAANELAHRLMLVNVFRLLGRIIKNKRDRGIDCHPTQVLLPLSPNHGIFGGDGLYSESKLGLESLLNRVTSESWANELSVCGVEIGWTRSTGLMAANDIVAEAIEKHGVITFSSQEMAFNIAMLLTQEMVDVCEDQPVLVDYGGGLASLPNCQSVLAKARQSIDLEAQIARAVQEEDVLERGPSKVRDLNKDVPQSVATLQIGFPRSLRYDTDLAPLHRLQALNFPENTVVVVGFAELGPWGSARLRWEMESRGKLSPSGLVEMAWLMGLITHCEGERKEGHYVGWVDAKTNEIVHEAEIERRYGNYITEHTGIRFVEPETAGYDPAKKEYFEELAIEEDMPAFEVSNDIADAFRLRHGENVSVHRLQGSDSSRVQVKKGATIFVPKTTPFPWGAVAGQLPTGWNPERHGIPDDLAHQLDPATLVTLCGVMEAFYSAGIPDPFEIFKHMHLSELGNFIGSSMGGALKTKNLYKDAFLERPMDSDVLQDTYLNTTAAWVNMLLVGSAGPIKTPVGACATGLESIDAALESIGAGKTKMCIVGGFDDLQEDEAYGFSKMKATVNVAEELAAGRLPSEMSRPTAESRAGFVESHGCGIQIVCRGDVALEMGLPIYAILSGSAMASDKIGRSVPAPGQGVLSFARESNPGAPVDFAAVDWQSKFPGAKSSQDVSSLHSRSSSVTPTPPSSLPQDSPRSMSTNASTAPTTPLDTWQIGPPLSDTGRSTSASISPLRASLLRWGLDVNDLDIASLHGTSTKANDLNEPDVICQQMNHLGRSDASPLWAVCQKSVTGHPKAPAAAWMLNGCLQIVNSGIVPGNRNADNVDPALRRFKHLCFPTESVHLAEDVKAFLVTSFGFGQKGGQLVGIAPKYFLASLTEVEHESYAARTAKRQRVANRRYVEAVLDNTIVKIQAESPYRAEDASRVYLNPLARVCESTDIPGSYRFNPADLRDSSSPQTALSTWTAQEILRGRHSPGVAEAAKSCKTWIEKQNVQATSTVGIDVVQLNDFKSHENPIFIERNYTLGEVRYAKQSVDRRRAYAGRWAAKEAVFKCLRARSRGAGAAMKDIEVLRESKDDGPAIMLHGAALDHARSSGLETVQVSLSYGEDCVVAVALGLRGDGKPTYAL</sequence>
<dbReference type="InterPro" id="IPR050830">
    <property type="entry name" value="Fungal_FAS"/>
</dbReference>
<dbReference type="InterPro" id="IPR041550">
    <property type="entry name" value="FASI_helical"/>
</dbReference>
<dbReference type="EMBL" id="CP134186">
    <property type="protein sequence ID" value="WPB00154.1"/>
    <property type="molecule type" value="Genomic_DNA"/>
</dbReference>
<keyword evidence="6 15" id="KW-0460">Magnesium</keyword>
<name>A0A2G5I444_CERBT</name>
<feature type="domain" description="Ketosynthase family 3 (KS3)" evidence="18">
    <location>
        <begin position="1011"/>
        <end position="1545"/>
    </location>
</feature>
<feature type="active site" description="For beta-ketoacyl synthase activity" evidence="14">
    <location>
        <position position="1195"/>
    </location>
</feature>
<evidence type="ECO:0000256" key="12">
    <source>
        <dbReference type="ARBA" id="ARBA00049541"/>
    </source>
</evidence>
<comment type="catalytic activity">
    <reaction evidence="11">
        <text>a (3R)-hydroxyacyl-[ACP] + NADP(+) = a 3-oxoacyl-[ACP] + NADPH + H(+)</text>
        <dbReference type="Rhea" id="RHEA:17397"/>
        <dbReference type="Rhea" id="RHEA-COMP:9916"/>
        <dbReference type="Rhea" id="RHEA-COMP:9945"/>
        <dbReference type="ChEBI" id="CHEBI:15378"/>
        <dbReference type="ChEBI" id="CHEBI:57783"/>
        <dbReference type="ChEBI" id="CHEBI:58349"/>
        <dbReference type="ChEBI" id="CHEBI:78776"/>
        <dbReference type="ChEBI" id="CHEBI:78827"/>
        <dbReference type="EC" id="1.1.1.100"/>
    </reaction>
</comment>
<dbReference type="Gene3D" id="3.90.25.70">
    <property type="match status" value="1"/>
</dbReference>
<evidence type="ECO:0000256" key="13">
    <source>
        <dbReference type="PIRNR" id="PIRNR000454"/>
    </source>
</evidence>
<dbReference type="SUPFAM" id="SSF51735">
    <property type="entry name" value="NAD(P)-binding Rossmann-fold domains"/>
    <property type="match status" value="1"/>
</dbReference>
<dbReference type="EMBL" id="LKMD01000101">
    <property type="protein sequence ID" value="PIA99569.1"/>
    <property type="molecule type" value="Genomic_DNA"/>
</dbReference>
<feature type="region of interest" description="Disordered" evidence="17">
    <location>
        <begin position="1341"/>
        <end position="1403"/>
    </location>
</feature>
<dbReference type="InterPro" id="IPR047224">
    <property type="entry name" value="FAS_alpha_su_C"/>
</dbReference>
<comment type="catalytic activity">
    <reaction evidence="10">
        <text>acetyl-CoA + n malonyl-CoA + 2n NADPH + 4n H(+) = a long-chain-acyl-CoA + n CoA + n CO2 + 2n NADP(+).</text>
        <dbReference type="EC" id="2.3.1.86"/>
    </reaction>
</comment>
<dbReference type="PROSITE" id="PS52004">
    <property type="entry name" value="KS3_2"/>
    <property type="match status" value="1"/>
</dbReference>
<evidence type="ECO:0000256" key="1">
    <source>
        <dbReference type="ARBA" id="ARBA00007485"/>
    </source>
</evidence>
<feature type="binding site" evidence="15">
    <location>
        <position position="1781"/>
    </location>
    <ligand>
        <name>Mg(2+)</name>
        <dbReference type="ChEBI" id="CHEBI:18420"/>
    </ligand>
</feature>
<dbReference type="SUPFAM" id="SSF56214">
    <property type="entry name" value="4'-phosphopantetheinyl transferase"/>
    <property type="match status" value="1"/>
</dbReference>
<dbReference type="InterPro" id="IPR037143">
    <property type="entry name" value="4-PPantetheinyl_Trfase_dom_sf"/>
</dbReference>
<evidence type="ECO:0000256" key="6">
    <source>
        <dbReference type="ARBA" id="ARBA00022842"/>
    </source>
</evidence>
<evidence type="ECO:0000313" key="22">
    <source>
        <dbReference type="Proteomes" id="UP001302367"/>
    </source>
</evidence>
<evidence type="ECO:0000256" key="7">
    <source>
        <dbReference type="ARBA" id="ARBA00022857"/>
    </source>
</evidence>
<evidence type="ECO:0000256" key="8">
    <source>
        <dbReference type="ARBA" id="ARBA00023002"/>
    </source>
</evidence>
<dbReference type="GO" id="GO:0042759">
    <property type="term" value="P:long-chain fatty acid biosynthetic process"/>
    <property type="evidence" value="ECO:0007669"/>
    <property type="project" value="UniProtKB-UniRule"/>
</dbReference>
<evidence type="ECO:0000259" key="18">
    <source>
        <dbReference type="PROSITE" id="PS52004"/>
    </source>
</evidence>
<dbReference type="InterPro" id="IPR014031">
    <property type="entry name" value="Ketoacyl_synth_C"/>
</dbReference>
<dbReference type="SUPFAM" id="SSF52151">
    <property type="entry name" value="FabD/lysophospholipase-like"/>
    <property type="match status" value="1"/>
</dbReference>
<evidence type="ECO:0000313" key="21">
    <source>
        <dbReference type="Proteomes" id="UP000230605"/>
    </source>
</evidence>
<reference evidence="19 21" key="1">
    <citation type="submission" date="2015-10" db="EMBL/GenBank/DDBJ databases">
        <title>The cercosporin biosynthetic gene cluster was horizontally transferred to several fungal lineages and shown to be expanded in Cercospora beticola based on microsynteny with recipient genomes.</title>
        <authorList>
            <person name="De Jonge R."/>
            <person name="Ebert M.K."/>
            <person name="Suttle J.C."/>
            <person name="Jurick Ii W.M."/>
            <person name="Secor G.A."/>
            <person name="Thomma B.P."/>
            <person name="Van De Peer Y."/>
            <person name="Bolton M.D."/>
        </authorList>
    </citation>
    <scope>NUCLEOTIDE SEQUENCE [LARGE SCALE GENOMIC DNA]</scope>
    <source>
        <strain evidence="19 21">09-40</strain>
    </source>
</reference>
<dbReference type="GO" id="GO:0008897">
    <property type="term" value="F:holo-[acyl-carrier-protein] synthase activity"/>
    <property type="evidence" value="ECO:0007669"/>
    <property type="project" value="InterPro"/>
</dbReference>
<dbReference type="FunFam" id="3.90.25.70:FF:000001">
    <property type="entry name" value="Fatty acid synthase subunit alpha"/>
    <property type="match status" value="1"/>
</dbReference>
<dbReference type="PANTHER" id="PTHR10982">
    <property type="entry name" value="MALONYL COA-ACYL CARRIER PROTEIN TRANSACYLASE"/>
    <property type="match status" value="1"/>
</dbReference>
<dbReference type="InterPro" id="IPR020841">
    <property type="entry name" value="PKS_Beta-ketoAc_synthase_dom"/>
</dbReference>
<dbReference type="Gene3D" id="3.40.50.720">
    <property type="entry name" value="NAD(P)-binding Rossmann-like Domain"/>
    <property type="match status" value="2"/>
</dbReference>
<dbReference type="CDD" id="cd00828">
    <property type="entry name" value="elong_cond_enzymes"/>
    <property type="match status" value="1"/>
</dbReference>
<dbReference type="Gene3D" id="3.30.70.2490">
    <property type="match status" value="1"/>
</dbReference>
<proteinExistence type="inferred from homology"/>
<evidence type="ECO:0000256" key="4">
    <source>
        <dbReference type="ARBA" id="ARBA00022679"/>
    </source>
</evidence>
<dbReference type="InterPro" id="IPR008278">
    <property type="entry name" value="4-PPantetheinyl_Trfase_dom"/>
</dbReference>
<keyword evidence="8" id="KW-0560">Oxidoreductase</keyword>
<dbReference type="Gene3D" id="6.10.250.1930">
    <property type="match status" value="1"/>
</dbReference>
<evidence type="ECO:0000256" key="3">
    <source>
        <dbReference type="ARBA" id="ARBA00022553"/>
    </source>
</evidence>
<evidence type="ECO:0000256" key="10">
    <source>
        <dbReference type="ARBA" id="ARBA00048237"/>
    </source>
</evidence>
<dbReference type="GO" id="GO:0004315">
    <property type="term" value="F:3-oxoacyl-[acyl-carrier-protein] synthase activity"/>
    <property type="evidence" value="ECO:0007669"/>
    <property type="project" value="UniProtKB-EC"/>
</dbReference>
<dbReference type="SMART" id="SM00825">
    <property type="entry name" value="PKS_KS"/>
    <property type="match status" value="1"/>
</dbReference>
<evidence type="ECO:0000313" key="20">
    <source>
        <dbReference type="EMBL" id="WPB00154.1"/>
    </source>
</evidence>
<evidence type="ECO:0000256" key="2">
    <source>
        <dbReference type="ARBA" id="ARBA00022450"/>
    </source>
</evidence>
<dbReference type="InterPro" id="IPR004568">
    <property type="entry name" value="Ppantetheine-prot_Trfase_dom"/>
</dbReference>
<evidence type="ECO:0000256" key="14">
    <source>
        <dbReference type="PIRSR" id="PIRSR000454-1"/>
    </source>
</evidence>
<keyword evidence="3" id="KW-0597">Phosphoprotein</keyword>
<comment type="catalytic activity">
    <reaction evidence="12">
        <text>a fatty acyl-[ACP] + malonyl-[ACP] + H(+) = a 3-oxoacyl-[ACP] + holo-[ACP] + CO2</text>
        <dbReference type="Rhea" id="RHEA:22836"/>
        <dbReference type="Rhea" id="RHEA-COMP:9623"/>
        <dbReference type="Rhea" id="RHEA-COMP:9685"/>
        <dbReference type="Rhea" id="RHEA-COMP:9916"/>
        <dbReference type="Rhea" id="RHEA-COMP:14125"/>
        <dbReference type="ChEBI" id="CHEBI:15378"/>
        <dbReference type="ChEBI" id="CHEBI:16526"/>
        <dbReference type="ChEBI" id="CHEBI:64479"/>
        <dbReference type="ChEBI" id="CHEBI:78449"/>
        <dbReference type="ChEBI" id="CHEBI:78776"/>
        <dbReference type="ChEBI" id="CHEBI:138651"/>
        <dbReference type="EC" id="2.3.1.41"/>
    </reaction>
</comment>
<dbReference type="InterPro" id="IPR040899">
    <property type="entry name" value="Fas_alpha_ACP"/>
</dbReference>
<dbReference type="Pfam" id="PF02801">
    <property type="entry name" value="Ketoacyl-synt_C"/>
    <property type="match status" value="1"/>
</dbReference>
<dbReference type="Proteomes" id="UP000230605">
    <property type="component" value="Chromosome 3"/>
</dbReference>
<dbReference type="SUPFAM" id="SSF53901">
    <property type="entry name" value="Thiolase-like"/>
    <property type="match status" value="2"/>
</dbReference>
<keyword evidence="5 15" id="KW-0479">Metal-binding</keyword>
<dbReference type="PROSITE" id="PS00606">
    <property type="entry name" value="KS3_1"/>
    <property type="match status" value="1"/>
</dbReference>
<evidence type="ECO:0000256" key="17">
    <source>
        <dbReference type="SAM" id="MobiDB-lite"/>
    </source>
</evidence>
<dbReference type="Gene3D" id="3.90.470.20">
    <property type="entry name" value="4'-phosphopantetheinyl transferase domain"/>
    <property type="match status" value="1"/>
</dbReference>
<comment type="similarity">
    <text evidence="1 13">Belongs to the thiolase-like superfamily. Fungal fatty acid synthetase subunit alpha family.</text>
</comment>
<dbReference type="InterPro" id="IPR016035">
    <property type="entry name" value="Acyl_Trfase/lysoPLipase"/>
</dbReference>
<organism evidence="19 21">
    <name type="scientific">Cercospora beticola</name>
    <name type="common">Sugarbeet leaf spot fungus</name>
    <dbReference type="NCBI Taxonomy" id="122368"/>
    <lineage>
        <taxon>Eukaryota</taxon>
        <taxon>Fungi</taxon>
        <taxon>Dikarya</taxon>
        <taxon>Ascomycota</taxon>
        <taxon>Pezizomycotina</taxon>
        <taxon>Dothideomycetes</taxon>
        <taxon>Dothideomycetidae</taxon>
        <taxon>Mycosphaerellales</taxon>
        <taxon>Mycosphaerellaceae</taxon>
        <taxon>Cercospora</taxon>
    </lineage>
</organism>
<dbReference type="InterPro" id="IPR026025">
    <property type="entry name" value="FAS_alpha_yeast"/>
</dbReference>
<dbReference type="InterPro" id="IPR018201">
    <property type="entry name" value="Ketoacyl_synth_AS"/>
</dbReference>
<dbReference type="PIRSF" id="PIRSF000454">
    <property type="entry name" value="FAS_yeast_alpha"/>
    <property type="match status" value="1"/>
</dbReference>
<dbReference type="Gene3D" id="3.40.47.10">
    <property type="match status" value="2"/>
</dbReference>
<dbReference type="GO" id="GO:0005835">
    <property type="term" value="C:fatty acid synthase complex"/>
    <property type="evidence" value="ECO:0007669"/>
    <property type="project" value="InterPro"/>
</dbReference>
<feature type="modified residue" description="O-(pantetheine 4'-phosphoryl)serine" evidence="16">
    <location>
        <position position="176"/>
    </location>
</feature>
<evidence type="ECO:0000256" key="9">
    <source>
        <dbReference type="ARBA" id="ARBA00023268"/>
    </source>
</evidence>
<feature type="binding site" evidence="15">
    <location>
        <position position="1679"/>
    </location>
    <ligand>
        <name>Mg(2+)</name>
        <dbReference type="ChEBI" id="CHEBI:18420"/>
    </ligand>
</feature>
<dbReference type="InterPro" id="IPR036291">
    <property type="entry name" value="NAD(P)-bd_dom_sf"/>
</dbReference>
<dbReference type="InterPro" id="IPR016039">
    <property type="entry name" value="Thiolase-like"/>
</dbReference>
<dbReference type="Pfam" id="PF18314">
    <property type="entry name" value="FAS_I_H"/>
    <property type="match status" value="1"/>
</dbReference>
<dbReference type="GO" id="GO:0004316">
    <property type="term" value="F:3-oxoacyl-[acyl-carrier-protein] reductase (NADPH) activity"/>
    <property type="evidence" value="ECO:0007669"/>
    <property type="project" value="UniProtKB-EC"/>
</dbReference>
<dbReference type="Proteomes" id="UP001302367">
    <property type="component" value="Chromosome 3"/>
</dbReference>
<evidence type="ECO:0000313" key="19">
    <source>
        <dbReference type="EMBL" id="PIA99569.1"/>
    </source>
</evidence>
<dbReference type="CDD" id="cd08950">
    <property type="entry name" value="KR_fFAS_SDR_c_like"/>
    <property type="match status" value="1"/>
</dbReference>
<dbReference type="GO" id="GO:0044550">
    <property type="term" value="P:secondary metabolite biosynthetic process"/>
    <property type="evidence" value="ECO:0007669"/>
    <property type="project" value="UniProtKB-ARBA"/>
</dbReference>
<evidence type="ECO:0000256" key="11">
    <source>
        <dbReference type="ARBA" id="ARBA00048508"/>
    </source>
</evidence>
<keyword evidence="4 13" id="KW-0808">Transferase</keyword>
<keyword evidence="22" id="KW-1185">Reference proteome</keyword>
<dbReference type="InterPro" id="IPR014030">
    <property type="entry name" value="Ketoacyl_synth_N"/>
</dbReference>
<evidence type="ECO:0000256" key="16">
    <source>
        <dbReference type="PIRSR" id="PIRSR000454-4"/>
    </source>
</evidence>
<evidence type="ECO:0000256" key="15">
    <source>
        <dbReference type="PIRSR" id="PIRSR000454-3"/>
    </source>
</evidence>
<dbReference type="GO" id="GO:0004312">
    <property type="term" value="F:fatty acid synthase activity"/>
    <property type="evidence" value="ECO:0007669"/>
    <property type="project" value="InterPro"/>
</dbReference>
<evidence type="ECO:0000256" key="5">
    <source>
        <dbReference type="ARBA" id="ARBA00022723"/>
    </source>
</evidence>
<feature type="compositionally biased region" description="Polar residues" evidence="17">
    <location>
        <begin position="1368"/>
        <end position="1387"/>
    </location>
</feature>
<dbReference type="Pfam" id="PF00109">
    <property type="entry name" value="ketoacyl-synt"/>
    <property type="match status" value="1"/>
</dbReference>
<protein>
    <submittedName>
        <fullName evidence="19">Fatty acid synthase subunit alpha</fullName>
    </submittedName>
</protein>
<reference evidence="20 22" key="2">
    <citation type="submission" date="2023-09" db="EMBL/GenBank/DDBJ databases">
        <title>Complete-Gapless Cercospora beticola genome.</title>
        <authorList>
            <person name="Wyatt N.A."/>
            <person name="Spanner R.E."/>
            <person name="Bolton M.D."/>
        </authorList>
    </citation>
    <scope>NUCLEOTIDE SEQUENCE [LARGE SCALE GENOMIC DNA]</scope>
    <source>
        <strain evidence="20">Cb09-40</strain>
    </source>
</reference>
<keyword evidence="2 13" id="KW-0596">Phosphopantetheine</keyword>
<dbReference type="NCBIfam" id="TIGR00556">
    <property type="entry name" value="pantethn_trn"/>
    <property type="match status" value="1"/>
</dbReference>
<dbReference type="GO" id="GO:0004321">
    <property type="term" value="F:fatty-acyl-CoA synthase activity"/>
    <property type="evidence" value="ECO:0007669"/>
    <property type="project" value="UniProtKB-EC"/>
</dbReference>
<dbReference type="GO" id="GO:0000287">
    <property type="term" value="F:magnesium ion binding"/>
    <property type="evidence" value="ECO:0007669"/>
    <property type="project" value="InterPro"/>
</dbReference>
<feature type="compositionally biased region" description="Low complexity" evidence="17">
    <location>
        <begin position="1344"/>
        <end position="1359"/>
    </location>
</feature>